<keyword evidence="3" id="KW-1185">Reference proteome</keyword>
<protein>
    <submittedName>
        <fullName evidence="2">Uncharacterized protein</fullName>
    </submittedName>
</protein>
<accession>A0A367LBP5</accession>
<evidence type="ECO:0000313" key="3">
    <source>
        <dbReference type="Proteomes" id="UP000253664"/>
    </source>
</evidence>
<proteinExistence type="predicted"/>
<feature type="transmembrane region" description="Helical" evidence="1">
    <location>
        <begin position="7"/>
        <end position="32"/>
    </location>
</feature>
<organism evidence="2 3">
    <name type="scientific">Ophiocordyceps polyrhachis-furcata BCC 54312</name>
    <dbReference type="NCBI Taxonomy" id="1330021"/>
    <lineage>
        <taxon>Eukaryota</taxon>
        <taxon>Fungi</taxon>
        <taxon>Dikarya</taxon>
        <taxon>Ascomycota</taxon>
        <taxon>Pezizomycotina</taxon>
        <taxon>Sordariomycetes</taxon>
        <taxon>Hypocreomycetidae</taxon>
        <taxon>Hypocreales</taxon>
        <taxon>Ophiocordycipitaceae</taxon>
        <taxon>Ophiocordyceps</taxon>
    </lineage>
</organism>
<gene>
    <name evidence="2" type="ORF">L249_7179</name>
</gene>
<reference evidence="2 3" key="1">
    <citation type="journal article" date="2015" name="BMC Genomics">
        <title>Insights from the genome of Ophiocordyceps polyrhachis-furcata to pathogenicity and host specificity in insect fungi.</title>
        <authorList>
            <person name="Wichadakul D."/>
            <person name="Kobmoo N."/>
            <person name="Ingsriswang S."/>
            <person name="Tangphatsornruang S."/>
            <person name="Chantasingh D."/>
            <person name="Luangsa-ard J.J."/>
            <person name="Eurwilaichitr L."/>
        </authorList>
    </citation>
    <scope>NUCLEOTIDE SEQUENCE [LARGE SCALE GENOMIC DNA]</scope>
    <source>
        <strain evidence="2 3">BCC 54312</strain>
    </source>
</reference>
<dbReference type="EMBL" id="LKCN02000010">
    <property type="protein sequence ID" value="RCI11849.1"/>
    <property type="molecule type" value="Genomic_DNA"/>
</dbReference>
<name>A0A367LBP5_9HYPO</name>
<dbReference type="AlphaFoldDB" id="A0A367LBP5"/>
<keyword evidence="1" id="KW-0812">Transmembrane</keyword>
<keyword evidence="1" id="KW-1133">Transmembrane helix</keyword>
<sequence>MGQVLELGVFVMILFPVVDLILVLVVAVVAWAGAHVGQGLALGKEGLPLGEGDDRVAIGVEHGHDIARHLLLTLARHVLVGRVHQTVGTLHLVDLPDTVGIDSESQVVM</sequence>
<keyword evidence="1" id="KW-0472">Membrane</keyword>
<evidence type="ECO:0000313" key="2">
    <source>
        <dbReference type="EMBL" id="RCI11849.1"/>
    </source>
</evidence>
<dbReference type="Proteomes" id="UP000253664">
    <property type="component" value="Unassembled WGS sequence"/>
</dbReference>
<evidence type="ECO:0000256" key="1">
    <source>
        <dbReference type="SAM" id="Phobius"/>
    </source>
</evidence>
<comment type="caution">
    <text evidence="2">The sequence shown here is derived from an EMBL/GenBank/DDBJ whole genome shotgun (WGS) entry which is preliminary data.</text>
</comment>
<dbReference type="OrthoDB" id="1930084at2759"/>